<dbReference type="GO" id="GO:0004777">
    <property type="term" value="F:succinate-semialdehyde dehydrogenase (NAD+) activity"/>
    <property type="evidence" value="ECO:0007669"/>
    <property type="project" value="TreeGrafter"/>
</dbReference>
<keyword evidence="2" id="KW-0630">Potassium</keyword>
<dbReference type="Gene3D" id="3.40.605.10">
    <property type="entry name" value="Aldehyde Dehydrogenase, Chain A, domain 1"/>
    <property type="match status" value="1"/>
</dbReference>
<evidence type="ECO:0000256" key="1">
    <source>
        <dbReference type="ARBA" id="ARBA00009986"/>
    </source>
</evidence>
<keyword evidence="6" id="KW-1185">Reference proteome</keyword>
<protein>
    <submittedName>
        <fullName evidence="5">Aldehyde dehydrogenase family protein</fullName>
    </submittedName>
</protein>
<sequence length="477" mass="51182">MHDYPDLQLYIGGAWRKTAESLPVINPADETVIGKLPVAATSDLDDALEAAARGFEIWRRTAPMRRAEIIRTAAGLLRARIDEIAADITREHGKPFQQARLEVIRGAEFFEWDAGEAERIYGRVIPSEPGIRYIVHHQPIGTVAAFSPWNFPLSQPARKVAGALGAGCSIILKAAEETPAGAWHIARAFHDAGLPAGVLNLVFGVPATISDYLIPQPQVRLIAFTGSTVVGKHLTGLAARYAKPVLMELGGHAPVIVCDDADPVKAGVASAIRKARNAGQVCTSPTRFFAHEKIFAAYRDAFVERAKAVKMGNGLDPETEMGPTANHRRVEAMEMLVADAVAKGARLLTGGQRPNTPGYFYPVTVLSEVPDDARVMQEEPFGPLAIINPVTSLDEAIRRANSVPYGLAAYAFTNSAANVDRITDEVEAGNVSINTLEASVAATPFGGVKESGFGREGGAEGILHYTVVKTVSHRMEI</sequence>
<dbReference type="SUPFAM" id="SSF53720">
    <property type="entry name" value="ALDH-like"/>
    <property type="match status" value="1"/>
</dbReference>
<keyword evidence="3" id="KW-0560">Oxidoreductase</keyword>
<dbReference type="AlphaFoldDB" id="A0A7X5F2E4"/>
<reference evidence="6" key="1">
    <citation type="submission" date="2020-01" db="EMBL/GenBank/DDBJ databases">
        <authorList>
            <person name="Fang Y."/>
            <person name="Sun R."/>
            <person name="Nie L."/>
            <person name="He J."/>
            <person name="Hao L."/>
            <person name="Wang L."/>
            <person name="Su S."/>
            <person name="Lv E."/>
            <person name="Zhang Z."/>
            <person name="Xie R."/>
            <person name="Liu H."/>
        </authorList>
    </citation>
    <scope>NUCLEOTIDE SEQUENCE [LARGE SCALE GENOMIC DNA]</scope>
    <source>
        <strain evidence="6">XCT-53</strain>
    </source>
</reference>
<dbReference type="RefSeq" id="WP_161673630.1">
    <property type="nucleotide sequence ID" value="NZ_JAABLP010000001.1"/>
</dbReference>
<name>A0A7X5F2E4_9HYPH</name>
<dbReference type="Proteomes" id="UP000586722">
    <property type="component" value="Unassembled WGS sequence"/>
</dbReference>
<dbReference type="InterPro" id="IPR016163">
    <property type="entry name" value="Ald_DH_C"/>
</dbReference>
<organism evidence="5 6">
    <name type="scientific">Pannonibacter tanglangensis</name>
    <dbReference type="NCBI Taxonomy" id="2750084"/>
    <lineage>
        <taxon>Bacteria</taxon>
        <taxon>Pseudomonadati</taxon>
        <taxon>Pseudomonadota</taxon>
        <taxon>Alphaproteobacteria</taxon>
        <taxon>Hyphomicrobiales</taxon>
        <taxon>Stappiaceae</taxon>
        <taxon>Pannonibacter</taxon>
    </lineage>
</organism>
<dbReference type="InterPro" id="IPR050740">
    <property type="entry name" value="Aldehyde_DH_Superfamily"/>
</dbReference>
<evidence type="ECO:0000313" key="5">
    <source>
        <dbReference type="EMBL" id="NBN78229.1"/>
    </source>
</evidence>
<dbReference type="Pfam" id="PF00171">
    <property type="entry name" value="Aldedh"/>
    <property type="match status" value="1"/>
</dbReference>
<proteinExistence type="inferred from homology"/>
<dbReference type="PANTHER" id="PTHR43353">
    <property type="entry name" value="SUCCINATE-SEMIALDEHYDE DEHYDROGENASE, MITOCHONDRIAL"/>
    <property type="match status" value="1"/>
</dbReference>
<comment type="similarity">
    <text evidence="1">Belongs to the aldehyde dehydrogenase family.</text>
</comment>
<dbReference type="GO" id="GO:0009450">
    <property type="term" value="P:gamma-aminobutyric acid catabolic process"/>
    <property type="evidence" value="ECO:0007669"/>
    <property type="project" value="TreeGrafter"/>
</dbReference>
<gene>
    <name evidence="5" type="ORF">GWI72_08125</name>
</gene>
<comment type="caution">
    <text evidence="5">The sequence shown here is derived from an EMBL/GenBank/DDBJ whole genome shotgun (WGS) entry which is preliminary data.</text>
</comment>
<accession>A0A7X5F2E4</accession>
<dbReference type="PANTHER" id="PTHR43353:SF5">
    <property type="entry name" value="SUCCINATE-SEMIALDEHYDE DEHYDROGENASE, MITOCHONDRIAL"/>
    <property type="match status" value="1"/>
</dbReference>
<keyword evidence="4" id="KW-0558">Oxidation</keyword>
<dbReference type="CDD" id="cd07103">
    <property type="entry name" value="ALDH_F5_SSADH_GabD"/>
    <property type="match status" value="1"/>
</dbReference>
<dbReference type="FunFam" id="3.40.605.10:FF:000007">
    <property type="entry name" value="NAD/NADP-dependent betaine aldehyde dehydrogenase"/>
    <property type="match status" value="1"/>
</dbReference>
<dbReference type="FunFam" id="3.40.605.10:FF:000026">
    <property type="entry name" value="Aldehyde dehydrogenase, putative"/>
    <property type="match status" value="1"/>
</dbReference>
<dbReference type="Gene3D" id="3.40.309.10">
    <property type="entry name" value="Aldehyde Dehydrogenase, Chain A, domain 2"/>
    <property type="match status" value="1"/>
</dbReference>
<evidence type="ECO:0000313" key="6">
    <source>
        <dbReference type="Proteomes" id="UP000586722"/>
    </source>
</evidence>
<evidence type="ECO:0000256" key="4">
    <source>
        <dbReference type="ARBA" id="ARBA00023097"/>
    </source>
</evidence>
<evidence type="ECO:0000256" key="3">
    <source>
        <dbReference type="ARBA" id="ARBA00023002"/>
    </source>
</evidence>
<dbReference type="InterPro" id="IPR016161">
    <property type="entry name" value="Ald_DH/histidinol_DH"/>
</dbReference>
<dbReference type="InterPro" id="IPR015590">
    <property type="entry name" value="Aldehyde_DH_dom"/>
</dbReference>
<dbReference type="InterPro" id="IPR016162">
    <property type="entry name" value="Ald_DH_N"/>
</dbReference>
<dbReference type="EMBL" id="JAABLQ010000001">
    <property type="protein sequence ID" value="NBN78229.1"/>
    <property type="molecule type" value="Genomic_DNA"/>
</dbReference>
<evidence type="ECO:0000256" key="2">
    <source>
        <dbReference type="ARBA" id="ARBA00022958"/>
    </source>
</evidence>